<evidence type="ECO:0000313" key="7">
    <source>
        <dbReference type="Proteomes" id="UP000050761"/>
    </source>
</evidence>
<evidence type="ECO:0000256" key="4">
    <source>
        <dbReference type="SAM" id="Coils"/>
    </source>
</evidence>
<feature type="domain" description="Peptidase M12A" evidence="5">
    <location>
        <begin position="145"/>
        <end position="359"/>
    </location>
</feature>
<evidence type="ECO:0000256" key="3">
    <source>
        <dbReference type="RuleBase" id="RU361183"/>
    </source>
</evidence>
<comment type="cofactor">
    <cofactor evidence="2 3">
        <name>Zn(2+)</name>
        <dbReference type="ChEBI" id="CHEBI:29105"/>
    </cofactor>
    <text evidence="2 3">Binds 1 zinc ion per subunit.</text>
</comment>
<feature type="binding site" evidence="2">
    <location>
        <position position="256"/>
    </location>
    <ligand>
        <name>Zn(2+)</name>
        <dbReference type="ChEBI" id="CHEBI:29105"/>
        <note>catalytic</note>
    </ligand>
</feature>
<gene>
    <name evidence="6" type="ORF">HPBE_LOCUS16642</name>
</gene>
<feature type="binding site" evidence="2">
    <location>
        <position position="652"/>
    </location>
    <ligand>
        <name>Zn(2+)</name>
        <dbReference type="ChEBI" id="CHEBI:29105"/>
        <note>catalytic</note>
    </ligand>
</feature>
<sequence length="874" mass="99128">MRLILLLLLLVVLAQGGLFDLGKMKDLFAAGKLGEKIKNMTLPRLKEALKRTGLSSLSSKLSGIKEKLMKKLQLSKEQKADLARRLKEIEARRDEPGDVQQESIFAINSRKNVGKLLFQSDIMLSKRQAEEIIDDIEGGDRRKRQAFKDENYPNTTWQQGVFYTFDNSADFAVKNAFVKGAKKWEEATCINFVEDKDGSAFIRQLCLVIPINVATAAVNRIVVIKEDGCWSFVGRQGGEQPLSLGEGCDQIGVAVHELGHALGLFHTMSRYDRDDFITVNIDNVQPDFVDQYIKESENTTDNYGKTYDYSSIMHYGALSVSTNKLPTMVAKDTYYQESMGSHILSFADKWLVNEHYKCNEKCPSATSAQCKNGGFPHPRNCQTCICPSGYDGVLCDERPKGCGRTLEAKTTKQMLVDRIGFGGGLREDFYFCNYWIEALQRTGLSSISSKLSGMKDKLMKKLQLSKEQKADLERRMKEIEARRDEPGELQQESISAINARTNVGKLLFQSDIVLTKRQAEEIIDDIEGGNRRKRQAYKDMYYPNTTWLEGVYYTFDPSADYGVRKAFQEGAKKWQEATCIDFTESKDGLEYFFFILTTLCIFTKNETTAVNRIIVVKEEGCWSFVGRQGGEQALSLGENCDHIGVAAHELGHALGLFHTMSRYDRDKYVTVNIENVRTDFVDQYIKESENTTDNYGLDYDYSSIMHYGPLGVSNNKQPTMVAMDTYYQESMGSHMLSFYDKWLINEHYKCNEKCPRITSAQCKNGGFPHPRDCNTCICPSGYGGALCDERPKGCGQTYQAKTTKQMLVDRNGFHGSLRPDYNFCNYWIEKILFFRFCSAKDSNVVLVSEGNRVPIVTFNRDGQQQLILEYKIAS</sequence>
<keyword evidence="2 3" id="KW-0378">Hydrolase</keyword>
<proteinExistence type="predicted"/>
<dbReference type="SMART" id="SM00235">
    <property type="entry name" value="ZnMc"/>
    <property type="match status" value="2"/>
</dbReference>
<dbReference type="PRINTS" id="PR00480">
    <property type="entry name" value="ASTACIN"/>
</dbReference>
<feature type="binding site" evidence="2">
    <location>
        <position position="658"/>
    </location>
    <ligand>
        <name>Zn(2+)</name>
        <dbReference type="ChEBI" id="CHEBI:29105"/>
        <note>catalytic</note>
    </ligand>
</feature>
<dbReference type="Proteomes" id="UP000050761">
    <property type="component" value="Unassembled WGS sequence"/>
</dbReference>
<dbReference type="OrthoDB" id="291007at2759"/>
<protein>
    <recommendedName>
        <fullName evidence="3">Metalloendopeptidase</fullName>
        <ecNumber evidence="3">3.4.24.-</ecNumber>
    </recommendedName>
</protein>
<dbReference type="CDD" id="cd04280">
    <property type="entry name" value="ZnMc_astacin_like"/>
    <property type="match status" value="2"/>
</dbReference>
<keyword evidence="2 3" id="KW-0482">Metalloprotease</keyword>
<keyword evidence="3" id="KW-0732">Signal</keyword>
<reference evidence="6 7" key="1">
    <citation type="submission" date="2018-11" db="EMBL/GenBank/DDBJ databases">
        <authorList>
            <consortium name="Pathogen Informatics"/>
        </authorList>
    </citation>
    <scope>NUCLEOTIDE SEQUENCE [LARGE SCALE GENOMIC DNA]</scope>
</reference>
<evidence type="ECO:0000259" key="5">
    <source>
        <dbReference type="PROSITE" id="PS51864"/>
    </source>
</evidence>
<feature type="signal peptide" evidence="3">
    <location>
        <begin position="1"/>
        <end position="16"/>
    </location>
</feature>
<feature type="binding site" evidence="2">
    <location>
        <position position="260"/>
    </location>
    <ligand>
        <name>Zn(2+)</name>
        <dbReference type="ChEBI" id="CHEBI:29105"/>
        <note>catalytic</note>
    </ligand>
</feature>
<feature type="coiled-coil region" evidence="4">
    <location>
        <begin position="455"/>
        <end position="482"/>
    </location>
</feature>
<evidence type="ECO:0000256" key="2">
    <source>
        <dbReference type="PROSITE-ProRule" id="PRU01211"/>
    </source>
</evidence>
<keyword evidence="2 3" id="KW-0645">Protease</keyword>
<accession>A0A3P8E2G1</accession>
<feature type="active site" evidence="2">
    <location>
        <position position="649"/>
    </location>
</feature>
<keyword evidence="4" id="KW-0175">Coiled coil</keyword>
<dbReference type="EMBL" id="UZAH01029534">
    <property type="protein sequence ID" value="VDP06569.1"/>
    <property type="molecule type" value="Genomic_DNA"/>
</dbReference>
<feature type="chain" id="PRO_5044513989" description="Metalloendopeptidase" evidence="3">
    <location>
        <begin position="17"/>
        <end position="874"/>
    </location>
</feature>
<keyword evidence="7" id="KW-1185">Reference proteome</keyword>
<dbReference type="GO" id="GO:0006508">
    <property type="term" value="P:proteolysis"/>
    <property type="evidence" value="ECO:0007669"/>
    <property type="project" value="UniProtKB-KW"/>
</dbReference>
<keyword evidence="2 3" id="KW-0479">Metal-binding</keyword>
<accession>A0A183G4Z8</accession>
<dbReference type="EC" id="3.4.24.-" evidence="3"/>
<dbReference type="Pfam" id="PF01400">
    <property type="entry name" value="Astacin"/>
    <property type="match status" value="2"/>
</dbReference>
<feature type="domain" description="Peptidase M12A" evidence="5">
    <location>
        <begin position="535"/>
        <end position="751"/>
    </location>
</feature>
<dbReference type="PANTHER" id="PTHR10127">
    <property type="entry name" value="DISCOIDIN, CUB, EGF, LAMININ , AND ZINC METALLOPROTEASE DOMAIN CONTAINING"/>
    <property type="match status" value="1"/>
</dbReference>
<dbReference type="GO" id="GO:0008270">
    <property type="term" value="F:zinc ion binding"/>
    <property type="evidence" value="ECO:0007669"/>
    <property type="project" value="UniProtKB-UniRule"/>
</dbReference>
<organism evidence="7 8">
    <name type="scientific">Heligmosomoides polygyrus</name>
    <name type="common">Parasitic roundworm</name>
    <dbReference type="NCBI Taxonomy" id="6339"/>
    <lineage>
        <taxon>Eukaryota</taxon>
        <taxon>Metazoa</taxon>
        <taxon>Ecdysozoa</taxon>
        <taxon>Nematoda</taxon>
        <taxon>Chromadorea</taxon>
        <taxon>Rhabditida</taxon>
        <taxon>Rhabditina</taxon>
        <taxon>Rhabditomorpha</taxon>
        <taxon>Strongyloidea</taxon>
        <taxon>Heligmosomidae</taxon>
        <taxon>Heligmosomoides</taxon>
    </lineage>
</organism>
<name>A0A183G4Z8_HELPZ</name>
<dbReference type="InterPro" id="IPR024079">
    <property type="entry name" value="MetalloPept_cat_dom_sf"/>
</dbReference>
<comment type="caution">
    <text evidence="2">Lacks conserved residue(s) required for the propagation of feature annotation.</text>
</comment>
<dbReference type="AlphaFoldDB" id="A0A183G4Z8"/>
<dbReference type="SUPFAM" id="SSF55486">
    <property type="entry name" value="Metalloproteases ('zincins'), catalytic domain"/>
    <property type="match status" value="2"/>
</dbReference>
<feature type="coiled-coil region" evidence="4">
    <location>
        <begin position="65"/>
        <end position="92"/>
    </location>
</feature>
<dbReference type="WBParaSite" id="HPBE_0001664301-mRNA-1">
    <property type="protein sequence ID" value="HPBE_0001664301-mRNA-1"/>
    <property type="gene ID" value="HPBE_0001664301"/>
</dbReference>
<dbReference type="GO" id="GO:0004222">
    <property type="term" value="F:metalloendopeptidase activity"/>
    <property type="evidence" value="ECO:0007669"/>
    <property type="project" value="UniProtKB-UniRule"/>
</dbReference>
<dbReference type="PANTHER" id="PTHR10127:SF793">
    <property type="entry name" value="ZINC METALLOPROTEINASE NAS-31"/>
    <property type="match status" value="1"/>
</dbReference>
<dbReference type="InterPro" id="IPR001506">
    <property type="entry name" value="Peptidase_M12A"/>
</dbReference>
<feature type="binding site" evidence="2">
    <location>
        <position position="266"/>
    </location>
    <ligand>
        <name>Zn(2+)</name>
        <dbReference type="ChEBI" id="CHEBI:29105"/>
        <note>catalytic</note>
    </ligand>
</feature>
<evidence type="ECO:0000313" key="6">
    <source>
        <dbReference type="EMBL" id="VDP06569.1"/>
    </source>
</evidence>
<dbReference type="InterPro" id="IPR034035">
    <property type="entry name" value="Astacin-like_dom"/>
</dbReference>
<evidence type="ECO:0000313" key="8">
    <source>
        <dbReference type="WBParaSite" id="HPBE_0001664301-mRNA-1"/>
    </source>
</evidence>
<reference evidence="8" key="2">
    <citation type="submission" date="2019-09" db="UniProtKB">
        <authorList>
            <consortium name="WormBaseParasite"/>
        </authorList>
    </citation>
    <scope>IDENTIFICATION</scope>
</reference>
<dbReference type="Gene3D" id="3.40.390.10">
    <property type="entry name" value="Collagenase (Catalytic Domain)"/>
    <property type="match status" value="2"/>
</dbReference>
<evidence type="ECO:0000256" key="1">
    <source>
        <dbReference type="ARBA" id="ARBA00023157"/>
    </source>
</evidence>
<dbReference type="InterPro" id="IPR006026">
    <property type="entry name" value="Peptidase_Metallo"/>
</dbReference>
<feature type="binding site" evidence="2">
    <location>
        <position position="648"/>
    </location>
    <ligand>
        <name>Zn(2+)</name>
        <dbReference type="ChEBI" id="CHEBI:29105"/>
        <note>catalytic</note>
    </ligand>
</feature>
<keyword evidence="2 3" id="KW-0862">Zinc</keyword>
<keyword evidence="1" id="KW-1015">Disulfide bond</keyword>
<dbReference type="PROSITE" id="PS51864">
    <property type="entry name" value="ASTACIN"/>
    <property type="match status" value="2"/>
</dbReference>
<feature type="active site" evidence="2">
    <location>
        <position position="257"/>
    </location>
</feature>